<evidence type="ECO:0000313" key="2">
    <source>
        <dbReference type="Proteomes" id="UP000183832"/>
    </source>
</evidence>
<protein>
    <submittedName>
        <fullName evidence="1">CLUMA_CG004037, isoform A</fullName>
    </submittedName>
</protein>
<organism evidence="1 2">
    <name type="scientific">Clunio marinus</name>
    <dbReference type="NCBI Taxonomy" id="568069"/>
    <lineage>
        <taxon>Eukaryota</taxon>
        <taxon>Metazoa</taxon>
        <taxon>Ecdysozoa</taxon>
        <taxon>Arthropoda</taxon>
        <taxon>Hexapoda</taxon>
        <taxon>Insecta</taxon>
        <taxon>Pterygota</taxon>
        <taxon>Neoptera</taxon>
        <taxon>Endopterygota</taxon>
        <taxon>Diptera</taxon>
        <taxon>Nematocera</taxon>
        <taxon>Chironomoidea</taxon>
        <taxon>Chironomidae</taxon>
        <taxon>Clunio</taxon>
    </lineage>
</organism>
<dbReference type="EMBL" id="CVRI01000018">
    <property type="protein sequence ID" value="CRK90361.1"/>
    <property type="molecule type" value="Genomic_DNA"/>
</dbReference>
<reference evidence="1 2" key="1">
    <citation type="submission" date="2015-04" db="EMBL/GenBank/DDBJ databases">
        <authorList>
            <person name="Syromyatnikov M.Y."/>
            <person name="Popov V.N."/>
        </authorList>
    </citation>
    <scope>NUCLEOTIDE SEQUENCE [LARGE SCALE GENOMIC DNA]</scope>
</reference>
<proteinExistence type="predicted"/>
<name>A0A1J1HW48_9DIPT</name>
<keyword evidence="2" id="KW-1185">Reference proteome</keyword>
<gene>
    <name evidence="1" type="ORF">CLUMA_CG004037</name>
</gene>
<dbReference type="Proteomes" id="UP000183832">
    <property type="component" value="Unassembled WGS sequence"/>
</dbReference>
<accession>A0A1J1HW48</accession>
<evidence type="ECO:0000313" key="1">
    <source>
        <dbReference type="EMBL" id="CRK90361.1"/>
    </source>
</evidence>
<sequence>MLPPDATNHFLFGVVRNKTPWSSSESCYRNKYQTSSQVVLFLFHSTPQMQLKLAINFMHLSSHVLPSRNYQQQGDFCCKLEIFMTIKERKLEDGHGIQSIYVRNVYSTFKALQVKHSLLFYGLGCCHQMTLQCRLCDSSSEVDYFVLMYTFDVFILRISATKLHNEAIMEATPEIQASTSPQWHFIKTLMNSLLLHFLKELRTLERIFFRNPPVSTTKNVSRDAFARFIYYQSLYYHTSNTEALF</sequence>
<dbReference type="AlphaFoldDB" id="A0A1J1HW48"/>